<dbReference type="RefSeq" id="WP_094013463.1">
    <property type="nucleotide sequence ID" value="NZ_NMQW01000002.1"/>
</dbReference>
<dbReference type="OrthoDB" id="2629138at2"/>
<sequence>MKKNVGRPTVSKAIPAKSNALKANSPKAQRPGTKKNSYPKRKRTAPGYSGPADYESYVEPSIAQNGGGAGPGAGDSTAEADRAAAVPEQGASLLSMFGGIDGLISIMGKAQQVFKLVQQMGPMFKMISSFTSPKAVTASLKPGAARALKQRRKIRR</sequence>
<evidence type="ECO:0000256" key="1">
    <source>
        <dbReference type="SAM" id="MobiDB-lite"/>
    </source>
</evidence>
<organism evidence="2 3">
    <name type="scientific">Paenibacillus rigui</name>
    <dbReference type="NCBI Taxonomy" id="554312"/>
    <lineage>
        <taxon>Bacteria</taxon>
        <taxon>Bacillati</taxon>
        <taxon>Bacillota</taxon>
        <taxon>Bacilli</taxon>
        <taxon>Bacillales</taxon>
        <taxon>Paenibacillaceae</taxon>
        <taxon>Paenibacillus</taxon>
    </lineage>
</organism>
<dbReference type="AlphaFoldDB" id="A0A229UXL0"/>
<reference evidence="2 3" key="1">
    <citation type="submission" date="2017-07" db="EMBL/GenBank/DDBJ databases">
        <title>Genome sequencing and assembly of Paenibacillus rigui.</title>
        <authorList>
            <person name="Mayilraj S."/>
        </authorList>
    </citation>
    <scope>NUCLEOTIDE SEQUENCE [LARGE SCALE GENOMIC DNA]</scope>
    <source>
        <strain evidence="2 3">JCM 16352</strain>
    </source>
</reference>
<dbReference type="Proteomes" id="UP000215509">
    <property type="component" value="Unassembled WGS sequence"/>
</dbReference>
<proteinExistence type="predicted"/>
<evidence type="ECO:0000313" key="3">
    <source>
        <dbReference type="Proteomes" id="UP000215509"/>
    </source>
</evidence>
<accession>A0A229UXL0</accession>
<feature type="region of interest" description="Disordered" evidence="1">
    <location>
        <begin position="1"/>
        <end position="84"/>
    </location>
</feature>
<evidence type="ECO:0000313" key="2">
    <source>
        <dbReference type="EMBL" id="OXM88216.1"/>
    </source>
</evidence>
<evidence type="ECO:0008006" key="4">
    <source>
        <dbReference type="Google" id="ProtNLM"/>
    </source>
</evidence>
<gene>
    <name evidence="2" type="ORF">CF651_03760</name>
</gene>
<protein>
    <recommendedName>
        <fullName evidence="4">Tyrosine protein kinase</fullName>
    </recommendedName>
</protein>
<comment type="caution">
    <text evidence="2">The sequence shown here is derived from an EMBL/GenBank/DDBJ whole genome shotgun (WGS) entry which is preliminary data.</text>
</comment>
<keyword evidence="3" id="KW-1185">Reference proteome</keyword>
<name>A0A229UXL0_9BACL</name>
<dbReference type="EMBL" id="NMQW01000002">
    <property type="protein sequence ID" value="OXM88216.1"/>
    <property type="molecule type" value="Genomic_DNA"/>
</dbReference>